<evidence type="ECO:0000313" key="2">
    <source>
        <dbReference type="EMBL" id="PWG65196.1"/>
    </source>
</evidence>
<sequence length="104" mass="10859">MSGARLHALDDGGWRLEGPLGFGEVTGVLEALSPSADSVRVDLGALEAVDSAGLALLVEWQRRLQAAGGRLELRQAPEQLRRLAEISGVATLLGLSEAEPDAST</sequence>
<dbReference type="RefSeq" id="WP_109675988.1">
    <property type="nucleotide sequence ID" value="NZ_CP086615.1"/>
</dbReference>
<dbReference type="Pfam" id="PF13466">
    <property type="entry name" value="STAS_2"/>
    <property type="match status" value="1"/>
</dbReference>
<dbReference type="OrthoDB" id="5297990at2"/>
<name>A0A2U2N7N7_9GAMM</name>
<dbReference type="PROSITE" id="PS50801">
    <property type="entry name" value="STAS"/>
    <property type="match status" value="1"/>
</dbReference>
<dbReference type="Proteomes" id="UP000245474">
    <property type="component" value="Unassembled WGS sequence"/>
</dbReference>
<evidence type="ECO:0000313" key="3">
    <source>
        <dbReference type="Proteomes" id="UP000245474"/>
    </source>
</evidence>
<dbReference type="EMBL" id="QFFI01000003">
    <property type="protein sequence ID" value="PWG65196.1"/>
    <property type="molecule type" value="Genomic_DNA"/>
</dbReference>
<reference evidence="2 3" key="1">
    <citation type="submission" date="2018-05" db="EMBL/GenBank/DDBJ databases">
        <title>Spiribacter halobius sp. nov., a moderately halophilic bacterium isolated from marine solar saltern.</title>
        <authorList>
            <person name="Zheng W.-S."/>
            <person name="Lu D.-C."/>
            <person name="Du Z.-J."/>
        </authorList>
    </citation>
    <scope>NUCLEOTIDE SEQUENCE [LARGE SCALE GENOMIC DNA]</scope>
    <source>
        <strain evidence="2 3">E85</strain>
    </source>
</reference>
<protein>
    <submittedName>
        <fullName evidence="2">Sulfate transporter</fullName>
    </submittedName>
</protein>
<organism evidence="2 3">
    <name type="scientific">Sediminicurvatus halobius</name>
    <dbReference type="NCBI Taxonomy" id="2182432"/>
    <lineage>
        <taxon>Bacteria</taxon>
        <taxon>Pseudomonadati</taxon>
        <taxon>Pseudomonadota</taxon>
        <taxon>Gammaproteobacteria</taxon>
        <taxon>Chromatiales</taxon>
        <taxon>Ectothiorhodospiraceae</taxon>
        <taxon>Sediminicurvatus</taxon>
    </lineage>
</organism>
<dbReference type="CDD" id="cd07043">
    <property type="entry name" value="STAS_anti-anti-sigma_factors"/>
    <property type="match status" value="1"/>
</dbReference>
<dbReference type="SUPFAM" id="SSF52091">
    <property type="entry name" value="SpoIIaa-like"/>
    <property type="match status" value="1"/>
</dbReference>
<dbReference type="InterPro" id="IPR058548">
    <property type="entry name" value="MlaB-like_STAS"/>
</dbReference>
<proteinExistence type="predicted"/>
<keyword evidence="3" id="KW-1185">Reference proteome</keyword>
<feature type="domain" description="STAS" evidence="1">
    <location>
        <begin position="15"/>
        <end position="104"/>
    </location>
</feature>
<gene>
    <name evidence="2" type="ORF">DEM34_02680</name>
</gene>
<evidence type="ECO:0000259" key="1">
    <source>
        <dbReference type="PROSITE" id="PS50801"/>
    </source>
</evidence>
<accession>A0A2U2N7N7</accession>
<comment type="caution">
    <text evidence="2">The sequence shown here is derived from an EMBL/GenBank/DDBJ whole genome shotgun (WGS) entry which is preliminary data.</text>
</comment>
<dbReference type="AlphaFoldDB" id="A0A2U2N7N7"/>
<dbReference type="InterPro" id="IPR002645">
    <property type="entry name" value="STAS_dom"/>
</dbReference>
<dbReference type="Gene3D" id="3.30.750.24">
    <property type="entry name" value="STAS domain"/>
    <property type="match status" value="1"/>
</dbReference>
<dbReference type="InterPro" id="IPR036513">
    <property type="entry name" value="STAS_dom_sf"/>
</dbReference>